<dbReference type="InterPro" id="IPR035439">
    <property type="entry name" value="UPF0145_dom_sf"/>
</dbReference>
<dbReference type="PROSITE" id="PS51257">
    <property type="entry name" value="PROKAR_LIPOPROTEIN"/>
    <property type="match status" value="1"/>
</dbReference>
<organism evidence="2 3">
    <name type="scientific">Malaciobacter mytili LMG 24559</name>
    <dbReference type="NCBI Taxonomy" id="1032238"/>
    <lineage>
        <taxon>Bacteria</taxon>
        <taxon>Pseudomonadati</taxon>
        <taxon>Campylobacterota</taxon>
        <taxon>Epsilonproteobacteria</taxon>
        <taxon>Campylobacterales</taxon>
        <taxon>Arcobacteraceae</taxon>
        <taxon>Malaciobacter</taxon>
    </lineage>
</organism>
<name>A0AAX2AEC3_9BACT</name>
<comment type="caution">
    <text evidence="2">The sequence shown here is derived from an EMBL/GenBank/DDBJ whole genome shotgun (WGS) entry which is preliminary data.</text>
</comment>
<dbReference type="SUPFAM" id="SSF117782">
    <property type="entry name" value="YbjQ-like"/>
    <property type="match status" value="1"/>
</dbReference>
<evidence type="ECO:0000313" key="2">
    <source>
        <dbReference type="EMBL" id="RXK15367.1"/>
    </source>
</evidence>
<feature type="chain" id="PRO_5043500256" description="Lipoprotein" evidence="1">
    <location>
        <begin position="24"/>
        <end position="127"/>
    </location>
</feature>
<dbReference type="KEGG" id="amyt:AMYT_1782"/>
<proteinExistence type="predicted"/>
<reference evidence="2 3" key="1">
    <citation type="submission" date="2017-09" db="EMBL/GenBank/DDBJ databases">
        <title>Genomics of the genus Arcobacter.</title>
        <authorList>
            <person name="Perez-Cataluna A."/>
            <person name="Figueras M.J."/>
            <person name="Salas-Masso N."/>
        </authorList>
    </citation>
    <scope>NUCLEOTIDE SEQUENCE [LARGE SCALE GENOMIC DNA]</scope>
    <source>
        <strain evidence="2 3">CECT 7386</strain>
    </source>
</reference>
<dbReference type="RefSeq" id="WP_114842195.1">
    <property type="nucleotide sequence ID" value="NZ_CP031219.1"/>
</dbReference>
<keyword evidence="1" id="KW-0732">Signal</keyword>
<evidence type="ECO:0000313" key="3">
    <source>
        <dbReference type="Proteomes" id="UP000290092"/>
    </source>
</evidence>
<evidence type="ECO:0008006" key="4">
    <source>
        <dbReference type="Google" id="ProtNLM"/>
    </source>
</evidence>
<feature type="signal peptide" evidence="1">
    <location>
        <begin position="1"/>
        <end position="23"/>
    </location>
</feature>
<sequence length="127" mass="13942">MKTVKLFAGVVLALFLFTGCSTWSSSNVQLNKNIEVKEATNQESIVLTQGDITDKQYNVLAELSVDVNKTTLFHKDPTQEDANKKLKEEAAKIGADAVIFVRYGTVGVSLFSWGSLNAKGRAIKFIK</sequence>
<dbReference type="Gene3D" id="3.30.110.70">
    <property type="entry name" value="Hypothetical protein apc22750. Chain B"/>
    <property type="match status" value="1"/>
</dbReference>
<gene>
    <name evidence="2" type="ORF">CP985_08945</name>
</gene>
<evidence type="ECO:0000256" key="1">
    <source>
        <dbReference type="SAM" id="SignalP"/>
    </source>
</evidence>
<dbReference type="AlphaFoldDB" id="A0AAX2AEC3"/>
<accession>A0AAX2AEC3</accession>
<protein>
    <recommendedName>
        <fullName evidence="4">Lipoprotein</fullName>
    </recommendedName>
</protein>
<dbReference type="EMBL" id="NXID01000030">
    <property type="protein sequence ID" value="RXK15367.1"/>
    <property type="molecule type" value="Genomic_DNA"/>
</dbReference>
<dbReference type="Proteomes" id="UP000290092">
    <property type="component" value="Unassembled WGS sequence"/>
</dbReference>
<keyword evidence="3" id="KW-1185">Reference proteome</keyword>